<gene>
    <name evidence="4" type="primary">metB_2</name>
    <name evidence="4" type="ORF">NCTC11694_05736</name>
</gene>
<keyword evidence="4" id="KW-0808">Transferase</keyword>
<reference evidence="4 5" key="1">
    <citation type="submission" date="2018-06" db="EMBL/GenBank/DDBJ databases">
        <authorList>
            <consortium name="Pathogen Informatics"/>
            <person name="Doyle S."/>
        </authorList>
    </citation>
    <scope>NUCLEOTIDE SEQUENCE [LARGE SCALE GENOMIC DNA]</scope>
    <source>
        <strain evidence="4 5">NCTC11694</strain>
    </source>
</reference>
<name>A0A7H4MSV8_9ENTR</name>
<evidence type="ECO:0000256" key="1">
    <source>
        <dbReference type="ARBA" id="ARBA00001933"/>
    </source>
</evidence>
<organism evidence="4 5">
    <name type="scientific">Klebsiella michiganensis</name>
    <dbReference type="NCBI Taxonomy" id="1134687"/>
    <lineage>
        <taxon>Bacteria</taxon>
        <taxon>Pseudomonadati</taxon>
        <taxon>Pseudomonadota</taxon>
        <taxon>Gammaproteobacteria</taxon>
        <taxon>Enterobacterales</taxon>
        <taxon>Enterobacteriaceae</taxon>
        <taxon>Klebsiella/Raoultella group</taxon>
        <taxon>Klebsiella</taxon>
    </lineage>
</organism>
<dbReference type="EC" id="2.5.1.48" evidence="4"/>
<evidence type="ECO:0000313" key="5">
    <source>
        <dbReference type="Proteomes" id="UP000255050"/>
    </source>
</evidence>
<accession>A0A7H4MSV8</accession>
<dbReference type="InterPro" id="IPR015424">
    <property type="entry name" value="PyrdxlP-dep_Trfase"/>
</dbReference>
<dbReference type="EMBL" id="UGJR01000004">
    <property type="protein sequence ID" value="STS99294.1"/>
    <property type="molecule type" value="Genomic_DNA"/>
</dbReference>
<proteinExistence type="inferred from homology"/>
<dbReference type="GO" id="GO:0030170">
    <property type="term" value="F:pyridoxal phosphate binding"/>
    <property type="evidence" value="ECO:0007669"/>
    <property type="project" value="InterPro"/>
</dbReference>
<dbReference type="Gene3D" id="3.40.640.10">
    <property type="entry name" value="Type I PLP-dependent aspartate aminotransferase-like (Major domain)"/>
    <property type="match status" value="1"/>
</dbReference>
<comment type="cofactor">
    <cofactor evidence="1 3">
        <name>pyridoxal 5'-phosphate</name>
        <dbReference type="ChEBI" id="CHEBI:597326"/>
    </cofactor>
</comment>
<dbReference type="Pfam" id="PF01053">
    <property type="entry name" value="Cys_Met_Meta_PP"/>
    <property type="match status" value="1"/>
</dbReference>
<dbReference type="InterPro" id="IPR000277">
    <property type="entry name" value="Cys/Met-Metab_PyrdxlP-dep_enz"/>
</dbReference>
<dbReference type="SUPFAM" id="SSF53383">
    <property type="entry name" value="PLP-dependent transferases"/>
    <property type="match status" value="1"/>
</dbReference>
<dbReference type="Proteomes" id="UP000255050">
    <property type="component" value="Unassembled WGS sequence"/>
</dbReference>
<protein>
    <submittedName>
        <fullName evidence="4">Cystathionine gamma-synthase</fullName>
        <ecNumber evidence="4">2.5.1.48</ecNumber>
    </submittedName>
</protein>
<comment type="similarity">
    <text evidence="3">Belongs to the trans-sulfuration enzymes family.</text>
</comment>
<keyword evidence="2 3" id="KW-0663">Pyridoxal phosphate</keyword>
<dbReference type="AlphaFoldDB" id="A0A7H4MSV8"/>
<evidence type="ECO:0000256" key="3">
    <source>
        <dbReference type="RuleBase" id="RU362118"/>
    </source>
</evidence>
<dbReference type="GO" id="GO:0003962">
    <property type="term" value="F:cystathionine gamma-synthase activity"/>
    <property type="evidence" value="ECO:0007669"/>
    <property type="project" value="UniProtKB-EC"/>
</dbReference>
<evidence type="ECO:0000313" key="4">
    <source>
        <dbReference type="EMBL" id="STS99294.1"/>
    </source>
</evidence>
<sequence>MQDNIHKGTTAIWGGEAEAFAEGAICVPVFNSVTFNYDDMAEWFDVALGKKAGHIYSRNTNPTVRPLEEKIALLDGGEDATSFFYRYGCNQQHLIFLIKSA</sequence>
<dbReference type="GO" id="GO:0019346">
    <property type="term" value="P:transsulfuration"/>
    <property type="evidence" value="ECO:0007669"/>
    <property type="project" value="InterPro"/>
</dbReference>
<comment type="caution">
    <text evidence="4">The sequence shown here is derived from an EMBL/GenBank/DDBJ whole genome shotgun (WGS) entry which is preliminary data.</text>
</comment>
<evidence type="ECO:0000256" key="2">
    <source>
        <dbReference type="ARBA" id="ARBA00022898"/>
    </source>
</evidence>
<dbReference type="InterPro" id="IPR015421">
    <property type="entry name" value="PyrdxlP-dep_Trfase_major"/>
</dbReference>